<evidence type="ECO:0000256" key="5">
    <source>
        <dbReference type="PROSITE-ProRule" id="PRU01248"/>
    </source>
</evidence>
<dbReference type="GO" id="GO:0006310">
    <property type="term" value="P:DNA recombination"/>
    <property type="evidence" value="ECO:0007669"/>
    <property type="project" value="UniProtKB-KW"/>
</dbReference>
<protein>
    <submittedName>
        <fullName evidence="7">Integrase</fullName>
    </submittedName>
</protein>
<dbReference type="RefSeq" id="WP_078346404.1">
    <property type="nucleotide sequence ID" value="NZ_MBTF01000001.1"/>
</dbReference>
<dbReference type="InterPro" id="IPR002104">
    <property type="entry name" value="Integrase_catalytic"/>
</dbReference>
<dbReference type="PROSITE" id="PS51900">
    <property type="entry name" value="CB"/>
    <property type="match status" value="1"/>
</dbReference>
<comment type="caution">
    <text evidence="7">The sequence shown here is derived from an EMBL/GenBank/DDBJ whole genome shotgun (WGS) entry which is preliminary data.</text>
</comment>
<keyword evidence="4" id="KW-0233">DNA recombination</keyword>
<comment type="similarity">
    <text evidence="1">Belongs to the 'phage' integrase family.</text>
</comment>
<organism evidence="7 8">
    <name type="scientific">Mucilaginibacter pedocola</name>
    <dbReference type="NCBI Taxonomy" id="1792845"/>
    <lineage>
        <taxon>Bacteria</taxon>
        <taxon>Pseudomonadati</taxon>
        <taxon>Bacteroidota</taxon>
        <taxon>Sphingobacteriia</taxon>
        <taxon>Sphingobacteriales</taxon>
        <taxon>Sphingobacteriaceae</taxon>
        <taxon>Mucilaginibacter</taxon>
    </lineage>
</organism>
<evidence type="ECO:0000256" key="1">
    <source>
        <dbReference type="ARBA" id="ARBA00008857"/>
    </source>
</evidence>
<dbReference type="Gene3D" id="1.10.443.10">
    <property type="entry name" value="Intergrase catalytic core"/>
    <property type="match status" value="1"/>
</dbReference>
<dbReference type="InterPro" id="IPR011010">
    <property type="entry name" value="DNA_brk_join_enz"/>
</dbReference>
<dbReference type="Proteomes" id="UP000189739">
    <property type="component" value="Unassembled WGS sequence"/>
</dbReference>
<sequence>MASIRACLRKRATSENKHSIFIQITKDRKKSIITLGHNIFLKEWDEKLQRVKKSHPNSAWLNNLIAKKISEATDKLIELETNNTDTSSRVISRAFKATKESTFLKQAALYLKRLKDNGKGNQLSADTSRVERFKEFLGGSDINFSEIDVPLLKKFQSYLKGTRDVTERTIVNHLVVIRTIYNQAIENNLVDRKHYPFGKGKIKIKFPESLKIGLSAGDVKAIELAQVGEKPHHARNLWLFSFYLAGMRISDVMRLKWSDFHNGRLYYKMGKNAKADSLKVPEKALAIIEQYRREKPIHDLVFPDLESLKDLDDDIEVQTRIKTRVRKNNEQLQKVLEKAGITKTVTMHIARHSFGNISGSKIPVQMLQKFYRHTSITTTMGYQANFIHDKEDEALDNIVGF</sequence>
<dbReference type="GO" id="GO:0015074">
    <property type="term" value="P:DNA integration"/>
    <property type="evidence" value="ECO:0007669"/>
    <property type="project" value="UniProtKB-KW"/>
</dbReference>
<dbReference type="Gene3D" id="1.10.150.130">
    <property type="match status" value="1"/>
</dbReference>
<dbReference type="OrthoDB" id="1094492at2"/>
<dbReference type="InterPro" id="IPR050090">
    <property type="entry name" value="Tyrosine_recombinase_XerCD"/>
</dbReference>
<evidence type="ECO:0000256" key="2">
    <source>
        <dbReference type="ARBA" id="ARBA00022908"/>
    </source>
</evidence>
<dbReference type="Pfam" id="PF17293">
    <property type="entry name" value="Arm-DNA-bind_5"/>
    <property type="match status" value="1"/>
</dbReference>
<dbReference type="AlphaFoldDB" id="A0A1S9PMN5"/>
<gene>
    <name evidence="7" type="ORF">BC343_03955</name>
</gene>
<accession>A0A1S9PMN5</accession>
<dbReference type="InterPro" id="IPR035386">
    <property type="entry name" value="Arm-DNA-bind_5"/>
</dbReference>
<dbReference type="STRING" id="1792845.BC343_03955"/>
<dbReference type="GO" id="GO:0003677">
    <property type="term" value="F:DNA binding"/>
    <property type="evidence" value="ECO:0007669"/>
    <property type="project" value="UniProtKB-UniRule"/>
</dbReference>
<dbReference type="SUPFAM" id="SSF56349">
    <property type="entry name" value="DNA breaking-rejoining enzymes"/>
    <property type="match status" value="1"/>
</dbReference>
<dbReference type="EMBL" id="MBTF01000001">
    <property type="protein sequence ID" value="OOQ62206.1"/>
    <property type="molecule type" value="Genomic_DNA"/>
</dbReference>
<dbReference type="InterPro" id="IPR010998">
    <property type="entry name" value="Integrase_recombinase_N"/>
</dbReference>
<dbReference type="InterPro" id="IPR044068">
    <property type="entry name" value="CB"/>
</dbReference>
<evidence type="ECO:0000259" key="6">
    <source>
        <dbReference type="PROSITE" id="PS51900"/>
    </source>
</evidence>
<name>A0A1S9PMN5_9SPHI</name>
<dbReference type="InterPro" id="IPR025269">
    <property type="entry name" value="SAM-like_dom"/>
</dbReference>
<evidence type="ECO:0000256" key="4">
    <source>
        <dbReference type="ARBA" id="ARBA00023172"/>
    </source>
</evidence>
<evidence type="ECO:0000313" key="8">
    <source>
        <dbReference type="Proteomes" id="UP000189739"/>
    </source>
</evidence>
<keyword evidence="3 5" id="KW-0238">DNA-binding</keyword>
<feature type="domain" description="Core-binding (CB)" evidence="6">
    <location>
        <begin position="101"/>
        <end position="185"/>
    </location>
</feature>
<dbReference type="PANTHER" id="PTHR30349:SF64">
    <property type="entry name" value="PROPHAGE INTEGRASE INTD-RELATED"/>
    <property type="match status" value="1"/>
</dbReference>
<keyword evidence="2" id="KW-0229">DNA integration</keyword>
<keyword evidence="8" id="KW-1185">Reference proteome</keyword>
<evidence type="ECO:0000256" key="3">
    <source>
        <dbReference type="ARBA" id="ARBA00023125"/>
    </source>
</evidence>
<reference evidence="7 8" key="1">
    <citation type="submission" date="2016-07" db="EMBL/GenBank/DDBJ databases">
        <title>Genomic analysis of zinc-resistant bacterium Mucilaginibacter pedocola TBZ30.</title>
        <authorList>
            <person name="Huang J."/>
            <person name="Tang J."/>
        </authorList>
    </citation>
    <scope>NUCLEOTIDE SEQUENCE [LARGE SCALE GENOMIC DNA]</scope>
    <source>
        <strain evidence="7 8">TBZ30</strain>
    </source>
</reference>
<evidence type="ECO:0000313" key="7">
    <source>
        <dbReference type="EMBL" id="OOQ62206.1"/>
    </source>
</evidence>
<proteinExistence type="inferred from homology"/>
<dbReference type="PANTHER" id="PTHR30349">
    <property type="entry name" value="PHAGE INTEGRASE-RELATED"/>
    <property type="match status" value="1"/>
</dbReference>
<dbReference type="Pfam" id="PF13102">
    <property type="entry name" value="Phage_int_SAM_5"/>
    <property type="match status" value="1"/>
</dbReference>
<dbReference type="Pfam" id="PF00589">
    <property type="entry name" value="Phage_integrase"/>
    <property type="match status" value="1"/>
</dbReference>
<dbReference type="InterPro" id="IPR013762">
    <property type="entry name" value="Integrase-like_cat_sf"/>
</dbReference>